<comment type="caution">
    <text evidence="2">The sequence shown here is derived from an EMBL/GenBank/DDBJ whole genome shotgun (WGS) entry which is preliminary data.</text>
</comment>
<reference evidence="2" key="1">
    <citation type="submission" date="2022-06" db="EMBL/GenBank/DDBJ databases">
        <authorList>
            <person name="Lu C.-H."/>
        </authorList>
    </citation>
    <scope>NUCLEOTIDE SEQUENCE</scope>
    <source>
        <strain evidence="2">21MJYT02-11</strain>
    </source>
</reference>
<dbReference type="EMBL" id="JAMXHT010000005">
    <property type="protein sequence ID" value="MCO5399239.1"/>
    <property type="molecule type" value="Genomic_DNA"/>
</dbReference>
<accession>A0ABT1ALC7</accession>
<sequence length="210" mass="22124">MSGVISTVMLSWWDCVFMGALKPKDGGKRDAEMGTEQGAIVPWPTHLVLHCAKFGGIALHYRFLPQTIFGPACLSMHRLLTRLLLWLVVLALPLQGFAATAMMAHAGATDDAAVAMTMPADNSAVMSDACHEHEEAMAGMMADGDTKAPTQSHCKTCPICAACSLGSVVPLAASLGVPLITLPAAAPRAGSVSFRSFIPEALQRPPSIRV</sequence>
<evidence type="ECO:0008006" key="4">
    <source>
        <dbReference type="Google" id="ProtNLM"/>
    </source>
</evidence>
<keyword evidence="1" id="KW-0812">Transmembrane</keyword>
<organism evidence="2 3">
    <name type="scientific">Ralstonia soli</name>
    <dbReference type="NCBI Taxonomy" id="2953896"/>
    <lineage>
        <taxon>Bacteria</taxon>
        <taxon>Pseudomonadati</taxon>
        <taxon>Pseudomonadota</taxon>
        <taxon>Betaproteobacteria</taxon>
        <taxon>Burkholderiales</taxon>
        <taxon>Burkholderiaceae</taxon>
        <taxon>Ralstonia</taxon>
    </lineage>
</organism>
<evidence type="ECO:0000313" key="2">
    <source>
        <dbReference type="EMBL" id="MCO5399239.1"/>
    </source>
</evidence>
<dbReference type="Proteomes" id="UP001162811">
    <property type="component" value="Unassembled WGS sequence"/>
</dbReference>
<keyword evidence="3" id="KW-1185">Reference proteome</keyword>
<protein>
    <recommendedName>
        <fullName evidence="4">DUF2946 domain-containing protein</fullName>
    </recommendedName>
</protein>
<dbReference type="RefSeq" id="WP_252681160.1">
    <property type="nucleotide sequence ID" value="NZ_JAMXHT010000005.1"/>
</dbReference>
<feature type="transmembrane region" description="Helical" evidence="1">
    <location>
        <begin position="83"/>
        <end position="104"/>
    </location>
</feature>
<name>A0ABT1ALC7_9RALS</name>
<evidence type="ECO:0000256" key="1">
    <source>
        <dbReference type="SAM" id="Phobius"/>
    </source>
</evidence>
<evidence type="ECO:0000313" key="3">
    <source>
        <dbReference type="Proteomes" id="UP001162811"/>
    </source>
</evidence>
<gene>
    <name evidence="2" type="ORF">NG900_13670</name>
</gene>
<proteinExistence type="predicted"/>
<keyword evidence="1" id="KW-1133">Transmembrane helix</keyword>
<keyword evidence="1" id="KW-0472">Membrane</keyword>
<reference evidence="2" key="2">
    <citation type="journal article" date="2023" name="Front. Microbiol.">
        <title>Ralstonia chuxiongensis sp. nov., Ralstonia mojiangensis sp. nov., and Ralstonia soli sp. nov., isolated from tobacco fields, are three novel species in the family Burkholderiaceae.</title>
        <authorList>
            <person name="Lu C.H."/>
            <person name="Zhang Y.Y."/>
            <person name="Jiang N."/>
            <person name="Chen W."/>
            <person name="Shao X."/>
            <person name="Zhao Z.M."/>
            <person name="Lu W.L."/>
            <person name="Hu X."/>
            <person name="Xi Y.X."/>
            <person name="Zou S.Y."/>
            <person name="Wei Q.J."/>
            <person name="Lin Z.L."/>
            <person name="Gong L."/>
            <person name="Gai X.T."/>
            <person name="Zhang L.Q."/>
            <person name="Li J.Y."/>
            <person name="Jin Y."/>
            <person name="Xia Z.Y."/>
        </authorList>
    </citation>
    <scope>NUCLEOTIDE SEQUENCE</scope>
    <source>
        <strain evidence="2">21MJYT02-11</strain>
    </source>
</reference>